<keyword evidence="2" id="KW-1185">Reference proteome</keyword>
<gene>
    <name evidence="1" type="ORF">Aple_060470</name>
</gene>
<reference evidence="1 2" key="1">
    <citation type="submission" date="2019-10" db="EMBL/GenBank/DDBJ databases">
        <title>Whole genome shotgun sequence of Acrocarpospora pleiomorpha NBRC 16267.</title>
        <authorList>
            <person name="Ichikawa N."/>
            <person name="Kimura A."/>
            <person name="Kitahashi Y."/>
            <person name="Komaki H."/>
            <person name="Oguchi A."/>
        </authorList>
    </citation>
    <scope>NUCLEOTIDE SEQUENCE [LARGE SCALE GENOMIC DNA]</scope>
    <source>
        <strain evidence="1 2">NBRC 16267</strain>
    </source>
</reference>
<protein>
    <submittedName>
        <fullName evidence="1">Uncharacterized protein</fullName>
    </submittedName>
</protein>
<sequence length="82" mass="8605">MTQAGLGDLVAVGVRDALDEAVFAEPPQVVGGLTGADRSRPVHWFAEEFGEQVAQVLVGEPGVAPEYEQDVQEGLGVWVGEA</sequence>
<name>A0A5M3XXW3_9ACTN</name>
<dbReference type="Proteomes" id="UP000377595">
    <property type="component" value="Unassembled WGS sequence"/>
</dbReference>
<organism evidence="1 2">
    <name type="scientific">Acrocarpospora pleiomorpha</name>
    <dbReference type="NCBI Taxonomy" id="90975"/>
    <lineage>
        <taxon>Bacteria</taxon>
        <taxon>Bacillati</taxon>
        <taxon>Actinomycetota</taxon>
        <taxon>Actinomycetes</taxon>
        <taxon>Streptosporangiales</taxon>
        <taxon>Streptosporangiaceae</taxon>
        <taxon>Acrocarpospora</taxon>
    </lineage>
</organism>
<dbReference type="AlphaFoldDB" id="A0A5M3XXW3"/>
<dbReference type="EMBL" id="BLAF01000039">
    <property type="protein sequence ID" value="GES23148.1"/>
    <property type="molecule type" value="Genomic_DNA"/>
</dbReference>
<accession>A0A5M3XXW3</accession>
<evidence type="ECO:0000313" key="1">
    <source>
        <dbReference type="EMBL" id="GES23148.1"/>
    </source>
</evidence>
<proteinExistence type="predicted"/>
<evidence type="ECO:0000313" key="2">
    <source>
        <dbReference type="Proteomes" id="UP000377595"/>
    </source>
</evidence>
<comment type="caution">
    <text evidence="1">The sequence shown here is derived from an EMBL/GenBank/DDBJ whole genome shotgun (WGS) entry which is preliminary data.</text>
</comment>